<feature type="transmembrane region" description="Helical" evidence="2">
    <location>
        <begin position="368"/>
        <end position="391"/>
    </location>
</feature>
<evidence type="ECO:0000256" key="2">
    <source>
        <dbReference type="SAM" id="Phobius"/>
    </source>
</evidence>
<keyword evidence="6" id="KW-1185">Reference proteome</keyword>
<feature type="region of interest" description="Disordered" evidence="1">
    <location>
        <begin position="1"/>
        <end position="23"/>
    </location>
</feature>
<dbReference type="PANTHER" id="PTHR35859">
    <property type="entry name" value="NONSELECTIVE CATION CHANNEL PROTEIN"/>
    <property type="match status" value="1"/>
</dbReference>
<keyword evidence="2" id="KW-1133">Transmembrane helix</keyword>
<evidence type="ECO:0000259" key="3">
    <source>
        <dbReference type="Pfam" id="PF23190"/>
    </source>
</evidence>
<dbReference type="PANTHER" id="PTHR35859:SF1">
    <property type="entry name" value="NONSELECTIVE CATION CHANNEL PROTEIN"/>
    <property type="match status" value="1"/>
</dbReference>
<feature type="domain" description="Calcium channel YVC1-like C-terminal transmembrane" evidence="4">
    <location>
        <begin position="320"/>
        <end position="607"/>
    </location>
</feature>
<keyword evidence="2" id="KW-0812">Transmembrane</keyword>
<reference evidence="5" key="1">
    <citation type="journal article" date="2022" name="G3 (Bethesda)">
        <title>High quality genome of the basidiomycete yeast Dioszegia hungarica PDD-24b-2 isolated from cloud water.</title>
        <authorList>
            <person name="Jarrige D."/>
            <person name="Haridas S."/>
            <person name="Bleykasten-Grosshans C."/>
            <person name="Joly M."/>
            <person name="Nadalig T."/>
            <person name="Sancelme M."/>
            <person name="Vuilleumier S."/>
            <person name="Grigoriev I.V."/>
            <person name="Amato P."/>
            <person name="Bringel F."/>
        </authorList>
    </citation>
    <scope>NUCLEOTIDE SEQUENCE</scope>
    <source>
        <strain evidence="5">PDD-24b-2</strain>
    </source>
</reference>
<accession>A0AA38HEU2</accession>
<dbReference type="Pfam" id="PF23317">
    <property type="entry name" value="YVC1_C"/>
    <property type="match status" value="1"/>
</dbReference>
<feature type="region of interest" description="Disordered" evidence="1">
    <location>
        <begin position="662"/>
        <end position="811"/>
    </location>
</feature>
<evidence type="ECO:0000256" key="1">
    <source>
        <dbReference type="SAM" id="MobiDB-lite"/>
    </source>
</evidence>
<feature type="compositionally biased region" description="Polar residues" evidence="1">
    <location>
        <begin position="746"/>
        <end position="762"/>
    </location>
</feature>
<feature type="compositionally biased region" description="Basic and acidic residues" evidence="1">
    <location>
        <begin position="1"/>
        <end position="10"/>
    </location>
</feature>
<sequence length="892" mass="99333">MKTWLKRDTETTPLTRPRLTTRSTSCGPARDVLERCDVFNTILLIRHDVMTRIDTPITWQGLTEPAAAFNLVRPLTERYIALDNLSILYCLLSNRLQFLHDSANLPNARLNTSRAALCELLAIRVITHYAKSSTPDTQPGPSVNSASLAAIAQTYGADGVTRQRRLSSSARSAAVTGVRQRRMSMAEPPSARLAKKRSDELTLANVLIAGFRPFAGAPEEVKEEEEMEGRRDMGRACNALELAIVTEAKRFIACAACQKVLESVWRGRIYYTPSSFFDVIPDRVYKQKAITIYDSRKAPLLDHYRLRVPVYRALLEFSAFMVVFALMLVVQTMNQTNIMTWWEVALMVYASGWAFDRLLTTLEHGWRVFAASIWNGVDVGIIALFGLYLPIRLYGFWLNDHDVKDFAMSILSCESALLFPRLAFTLLKRNVLVMSLRAMMAQFGVLMLAAVWIFVGFWHALYTLDEGNYGVWEIAKYMTNIWFGLDSTGFDISTDFHPQLGPIIFFIFACLANTLFLTIVVAILSHTFAELNQDAKAEYMFRHAVGIVEGVKSDALFSFQPPLNIVALFFLAPASWTLSPRAFHRLHVFFTRLTNAPVLLLITLFERARHFLELRPHLFDTLQRALPKQMQNVSIFMSGAHGDVYAVFDYAPDTVLLTKSRNEDAEYDDDDQQTEADAESGFSRWPTYDIVESPDGDGGDEDGDEAIEDSDNEEGSQAGSGGPSSPTVPEPRGRGGTDRPFIGMPKTNTIGADSILSTSPSTHLRRLASGKTPKLHFDDTRTGRRASQTRVDTSPAGSNQSGGQGQGQGEEDLLTLQQMYPAEPAMQNTSARASGHVGGGRRQSLGLEMAGHGREEGEPPAWAKGLGEMLRKMEERQERIEGMLKMAPGEGD</sequence>
<feature type="transmembrane region" description="Helical" evidence="2">
    <location>
        <begin position="339"/>
        <end position="356"/>
    </location>
</feature>
<dbReference type="InterPro" id="IPR056337">
    <property type="entry name" value="LHD_YVC1"/>
</dbReference>
<dbReference type="Pfam" id="PF23190">
    <property type="entry name" value="LHD_TRPY1"/>
    <property type="match status" value="1"/>
</dbReference>
<feature type="compositionally biased region" description="Polar residues" evidence="1">
    <location>
        <begin position="785"/>
        <end position="796"/>
    </location>
</feature>
<feature type="domain" description="YVC1 N-terminal linker helical" evidence="3">
    <location>
        <begin position="40"/>
        <end position="131"/>
    </location>
</feature>
<evidence type="ECO:0000313" key="5">
    <source>
        <dbReference type="EMBL" id="KAI9639006.1"/>
    </source>
</evidence>
<comment type="caution">
    <text evidence="5">The sequence shown here is derived from an EMBL/GenBank/DDBJ whole genome shotgun (WGS) entry which is preliminary data.</text>
</comment>
<dbReference type="GeneID" id="77731018"/>
<dbReference type="InterPro" id="IPR056336">
    <property type="entry name" value="YVC1_C"/>
</dbReference>
<organism evidence="5 6">
    <name type="scientific">Dioszegia hungarica</name>
    <dbReference type="NCBI Taxonomy" id="4972"/>
    <lineage>
        <taxon>Eukaryota</taxon>
        <taxon>Fungi</taxon>
        <taxon>Dikarya</taxon>
        <taxon>Basidiomycota</taxon>
        <taxon>Agaricomycotina</taxon>
        <taxon>Tremellomycetes</taxon>
        <taxon>Tremellales</taxon>
        <taxon>Bulleribasidiaceae</taxon>
        <taxon>Dioszegia</taxon>
    </lineage>
</organism>
<name>A0AA38HEU2_9TREE</name>
<protein>
    <recommendedName>
        <fullName evidence="7">Calcium channel YVC1</fullName>
    </recommendedName>
</protein>
<feature type="region of interest" description="Disordered" evidence="1">
    <location>
        <begin position="160"/>
        <end position="194"/>
    </location>
</feature>
<gene>
    <name evidence="5" type="ORF">MKK02DRAFT_42040</name>
</gene>
<feature type="transmembrane region" description="Helical" evidence="2">
    <location>
        <begin position="503"/>
        <end position="524"/>
    </location>
</feature>
<evidence type="ECO:0000313" key="6">
    <source>
        <dbReference type="Proteomes" id="UP001164286"/>
    </source>
</evidence>
<feature type="transmembrane region" description="Helical" evidence="2">
    <location>
        <begin position="406"/>
        <end position="427"/>
    </location>
</feature>
<proteinExistence type="predicted"/>
<dbReference type="RefSeq" id="XP_052948783.1">
    <property type="nucleotide sequence ID" value="XM_053091813.1"/>
</dbReference>
<feature type="compositionally biased region" description="Low complexity" evidence="1">
    <location>
        <begin position="11"/>
        <end position="23"/>
    </location>
</feature>
<feature type="compositionally biased region" description="Acidic residues" evidence="1">
    <location>
        <begin position="692"/>
        <end position="714"/>
    </location>
</feature>
<dbReference type="AlphaFoldDB" id="A0AA38HEU2"/>
<dbReference type="InterPro" id="IPR052971">
    <property type="entry name" value="TRP_calcium_channel"/>
</dbReference>
<evidence type="ECO:0000259" key="4">
    <source>
        <dbReference type="Pfam" id="PF23317"/>
    </source>
</evidence>
<feature type="compositionally biased region" description="Acidic residues" evidence="1">
    <location>
        <begin position="665"/>
        <end position="678"/>
    </location>
</feature>
<feature type="transmembrane region" description="Helical" evidence="2">
    <location>
        <begin position="313"/>
        <end position="333"/>
    </location>
</feature>
<evidence type="ECO:0008006" key="7">
    <source>
        <dbReference type="Google" id="ProtNLM"/>
    </source>
</evidence>
<feature type="transmembrane region" description="Helical" evidence="2">
    <location>
        <begin position="439"/>
        <end position="461"/>
    </location>
</feature>
<keyword evidence="2" id="KW-0472">Membrane</keyword>
<feature type="transmembrane region" description="Helical" evidence="2">
    <location>
        <begin position="585"/>
        <end position="605"/>
    </location>
</feature>
<dbReference type="Proteomes" id="UP001164286">
    <property type="component" value="Unassembled WGS sequence"/>
</dbReference>
<dbReference type="EMBL" id="JAKWFO010000002">
    <property type="protein sequence ID" value="KAI9639006.1"/>
    <property type="molecule type" value="Genomic_DNA"/>
</dbReference>